<evidence type="ECO:0000256" key="4">
    <source>
        <dbReference type="ARBA" id="ARBA00023012"/>
    </source>
</evidence>
<evidence type="ECO:0000256" key="3">
    <source>
        <dbReference type="ARBA" id="ARBA00022840"/>
    </source>
</evidence>
<name>A0A6F8PQG2_9GAMM</name>
<dbReference type="InterPro" id="IPR058031">
    <property type="entry name" value="AAA_lid_NorR"/>
</dbReference>
<sequence length="453" mass="51552">MKPGKILIIDDEKDIRNLMQEIFEEEGYQVHLAANGQQARQAWQEHPADLIFLDIWMPDVDGVSLLKEMRDSGILTHSSVIMMSGHGTIETAIEATKLGAYDFLEKPLSLGKLLVTAERALQHLQLDQENKHLKQKLPEQLLPIGKSKVVQNLRDTIERLSKFTMPLLITGESGVGKHHIAEAIHKISERKTRRFYKLNALDFDEQERFILGEKTPEGKIQQGELALVDGGTLMISDIETLSERGQQFLFQLLTQKSYFRLQCDHPSPLDVRVIALSKTGLDDVVSEGEFREDLAQKLSVMPIFIPALRQHTEDVPELVEYFLDYFLTHEGLNYREFPLSVKNILRQYSWPGNFRELKNLIQRLLIMGTGMVNEAEIKQALENAKPHETTPANIVDTSLNLKQAKEHFEAAYLGQLLRETGGNVTETARRSGVERTNLYRKLKSLGLDPKNPK</sequence>
<keyword evidence="2" id="KW-0547">Nucleotide-binding</keyword>
<keyword evidence="4" id="KW-0902">Two-component regulatory system</keyword>
<feature type="domain" description="Sigma-54 factor interaction" evidence="8">
    <location>
        <begin position="143"/>
        <end position="366"/>
    </location>
</feature>
<dbReference type="InterPro" id="IPR027417">
    <property type="entry name" value="P-loop_NTPase"/>
</dbReference>
<dbReference type="Pfam" id="PF00072">
    <property type="entry name" value="Response_reg"/>
    <property type="match status" value="1"/>
</dbReference>
<evidence type="ECO:0000256" key="1">
    <source>
        <dbReference type="ARBA" id="ARBA00022553"/>
    </source>
</evidence>
<dbReference type="RefSeq" id="WP_173291999.1">
    <property type="nucleotide sequence ID" value="NZ_AP021888.1"/>
</dbReference>
<dbReference type="SUPFAM" id="SSF52172">
    <property type="entry name" value="CheY-like"/>
    <property type="match status" value="1"/>
</dbReference>
<dbReference type="GO" id="GO:0000160">
    <property type="term" value="P:phosphorelay signal transduction system"/>
    <property type="evidence" value="ECO:0007669"/>
    <property type="project" value="UniProtKB-KW"/>
</dbReference>
<dbReference type="InterPro" id="IPR001789">
    <property type="entry name" value="Sig_transdc_resp-reg_receiver"/>
</dbReference>
<dbReference type="InterPro" id="IPR025662">
    <property type="entry name" value="Sigma_54_int_dom_ATP-bd_1"/>
</dbReference>
<dbReference type="PROSITE" id="PS00675">
    <property type="entry name" value="SIGMA54_INTERACT_1"/>
    <property type="match status" value="1"/>
</dbReference>
<evidence type="ECO:0000256" key="7">
    <source>
        <dbReference type="PROSITE-ProRule" id="PRU00169"/>
    </source>
</evidence>
<evidence type="ECO:0000256" key="6">
    <source>
        <dbReference type="ARBA" id="ARBA00023163"/>
    </source>
</evidence>
<dbReference type="Pfam" id="PF02954">
    <property type="entry name" value="HTH_8"/>
    <property type="match status" value="1"/>
</dbReference>
<dbReference type="Pfam" id="PF25601">
    <property type="entry name" value="AAA_lid_14"/>
    <property type="match status" value="1"/>
</dbReference>
<dbReference type="AlphaFoldDB" id="A0A6F8PQG2"/>
<dbReference type="InterPro" id="IPR002078">
    <property type="entry name" value="Sigma_54_int"/>
</dbReference>
<evidence type="ECO:0000259" key="9">
    <source>
        <dbReference type="PROSITE" id="PS50110"/>
    </source>
</evidence>
<keyword evidence="5" id="KW-0805">Transcription regulation</keyword>
<dbReference type="PROSITE" id="PS50045">
    <property type="entry name" value="SIGMA54_INTERACT_4"/>
    <property type="match status" value="1"/>
</dbReference>
<evidence type="ECO:0000313" key="10">
    <source>
        <dbReference type="EMBL" id="BBP44267.1"/>
    </source>
</evidence>
<dbReference type="CDD" id="cd17550">
    <property type="entry name" value="REC_NtrX-like"/>
    <property type="match status" value="1"/>
</dbReference>
<evidence type="ECO:0000256" key="2">
    <source>
        <dbReference type="ARBA" id="ARBA00022741"/>
    </source>
</evidence>
<accession>A0A6F8PQG2</accession>
<dbReference type="InterPro" id="IPR009057">
    <property type="entry name" value="Homeodomain-like_sf"/>
</dbReference>
<dbReference type="Proteomes" id="UP000501466">
    <property type="component" value="Chromosome"/>
</dbReference>
<keyword evidence="3" id="KW-0067">ATP-binding</keyword>
<dbReference type="Gene3D" id="3.40.50.2300">
    <property type="match status" value="1"/>
</dbReference>
<feature type="domain" description="Response regulatory" evidence="9">
    <location>
        <begin position="5"/>
        <end position="121"/>
    </location>
</feature>
<reference evidence="11" key="1">
    <citation type="submission" date="2019-11" db="EMBL/GenBank/DDBJ databases">
        <title>Isolation and characterization of two novel species in the genus Thiomicrorhabdus.</title>
        <authorList>
            <person name="Mochizuki J."/>
            <person name="Kojima H."/>
            <person name="Fukui M."/>
        </authorList>
    </citation>
    <scope>NUCLEOTIDE SEQUENCE [LARGE SCALE GENOMIC DNA]</scope>
    <source>
        <strain evidence="11">AkT22</strain>
    </source>
</reference>
<dbReference type="GO" id="GO:0043565">
    <property type="term" value="F:sequence-specific DNA binding"/>
    <property type="evidence" value="ECO:0007669"/>
    <property type="project" value="InterPro"/>
</dbReference>
<dbReference type="PANTHER" id="PTHR32071">
    <property type="entry name" value="TRANSCRIPTIONAL REGULATORY PROTEIN"/>
    <property type="match status" value="1"/>
</dbReference>
<keyword evidence="11" id="KW-1185">Reference proteome</keyword>
<evidence type="ECO:0000259" key="8">
    <source>
        <dbReference type="PROSITE" id="PS50045"/>
    </source>
</evidence>
<dbReference type="EMBL" id="AP021888">
    <property type="protein sequence ID" value="BBP44267.1"/>
    <property type="molecule type" value="Genomic_DNA"/>
</dbReference>
<organism evidence="10 11">
    <name type="scientific">Thiosulfativibrio zosterae</name>
    <dbReference type="NCBI Taxonomy" id="2675053"/>
    <lineage>
        <taxon>Bacteria</taxon>
        <taxon>Pseudomonadati</taxon>
        <taxon>Pseudomonadota</taxon>
        <taxon>Gammaproteobacteria</taxon>
        <taxon>Thiotrichales</taxon>
        <taxon>Piscirickettsiaceae</taxon>
        <taxon>Thiosulfativibrio</taxon>
    </lineage>
</organism>
<dbReference type="PRINTS" id="PR01590">
    <property type="entry name" value="HTHFIS"/>
</dbReference>
<dbReference type="KEGG" id="tzo:THMIRHAT_20130"/>
<keyword evidence="6" id="KW-0804">Transcription</keyword>
<dbReference type="SUPFAM" id="SSF46689">
    <property type="entry name" value="Homeodomain-like"/>
    <property type="match status" value="1"/>
</dbReference>
<feature type="modified residue" description="4-aspartylphosphate" evidence="7">
    <location>
        <position position="54"/>
    </location>
</feature>
<dbReference type="PROSITE" id="PS50110">
    <property type="entry name" value="RESPONSE_REGULATORY"/>
    <property type="match status" value="1"/>
</dbReference>
<dbReference type="CDD" id="cd00009">
    <property type="entry name" value="AAA"/>
    <property type="match status" value="1"/>
</dbReference>
<dbReference type="SMART" id="SM00448">
    <property type="entry name" value="REC"/>
    <property type="match status" value="1"/>
</dbReference>
<protein>
    <submittedName>
        <fullName evidence="10">Sigma-54-dependent Fis family transcriptional regulator</fullName>
    </submittedName>
</protein>
<gene>
    <name evidence="10" type="ORF">THMIRHAT_20130</name>
</gene>
<dbReference type="GO" id="GO:0005524">
    <property type="term" value="F:ATP binding"/>
    <property type="evidence" value="ECO:0007669"/>
    <property type="project" value="UniProtKB-KW"/>
</dbReference>
<dbReference type="Gene3D" id="1.10.8.60">
    <property type="match status" value="1"/>
</dbReference>
<keyword evidence="1 7" id="KW-0597">Phosphoprotein</keyword>
<evidence type="ECO:0000313" key="11">
    <source>
        <dbReference type="Proteomes" id="UP000501466"/>
    </source>
</evidence>
<proteinExistence type="predicted"/>
<evidence type="ECO:0000256" key="5">
    <source>
        <dbReference type="ARBA" id="ARBA00023015"/>
    </source>
</evidence>
<dbReference type="GO" id="GO:0006355">
    <property type="term" value="P:regulation of DNA-templated transcription"/>
    <property type="evidence" value="ECO:0007669"/>
    <property type="project" value="InterPro"/>
</dbReference>
<dbReference type="Pfam" id="PF00158">
    <property type="entry name" value="Sigma54_activat"/>
    <property type="match status" value="1"/>
</dbReference>
<dbReference type="FunFam" id="3.40.50.2300:FF:000018">
    <property type="entry name" value="DNA-binding transcriptional regulator NtrC"/>
    <property type="match status" value="1"/>
</dbReference>
<dbReference type="SUPFAM" id="SSF52540">
    <property type="entry name" value="P-loop containing nucleoside triphosphate hydrolases"/>
    <property type="match status" value="1"/>
</dbReference>
<dbReference type="InterPro" id="IPR011006">
    <property type="entry name" value="CheY-like_superfamily"/>
</dbReference>
<dbReference type="Gene3D" id="3.40.50.300">
    <property type="entry name" value="P-loop containing nucleotide triphosphate hydrolases"/>
    <property type="match status" value="1"/>
</dbReference>
<dbReference type="PANTHER" id="PTHR32071:SF17">
    <property type="entry name" value="TRANSCRIPTIONAL REGULATOR (NTRC FAMILY)"/>
    <property type="match status" value="1"/>
</dbReference>
<dbReference type="InterPro" id="IPR002197">
    <property type="entry name" value="HTH_Fis"/>
</dbReference>
<dbReference type="Gene3D" id="1.10.10.60">
    <property type="entry name" value="Homeodomain-like"/>
    <property type="match status" value="1"/>
</dbReference>